<protein>
    <submittedName>
        <fullName evidence="1">Uncharacterized protein</fullName>
    </submittedName>
</protein>
<organism evidence="1 2">
    <name type="scientific">Paraburkholderia humisilvae</name>
    <dbReference type="NCBI Taxonomy" id="627669"/>
    <lineage>
        <taxon>Bacteria</taxon>
        <taxon>Pseudomonadati</taxon>
        <taxon>Pseudomonadota</taxon>
        <taxon>Betaproteobacteria</taxon>
        <taxon>Burkholderiales</taxon>
        <taxon>Burkholderiaceae</taxon>
        <taxon>Paraburkholderia</taxon>
    </lineage>
</organism>
<keyword evidence="2" id="KW-1185">Reference proteome</keyword>
<name>A0A6J5FBP3_9BURK</name>
<evidence type="ECO:0000313" key="2">
    <source>
        <dbReference type="Proteomes" id="UP000494363"/>
    </source>
</evidence>
<dbReference type="EMBL" id="CADIKH010000142">
    <property type="protein sequence ID" value="CAB3774635.1"/>
    <property type="molecule type" value="Genomic_DNA"/>
</dbReference>
<proteinExistence type="predicted"/>
<reference evidence="1 2" key="1">
    <citation type="submission" date="2020-04" db="EMBL/GenBank/DDBJ databases">
        <authorList>
            <person name="De Canck E."/>
        </authorList>
    </citation>
    <scope>NUCLEOTIDE SEQUENCE [LARGE SCALE GENOMIC DNA]</scope>
    <source>
        <strain evidence="1 2">LMG 29542</strain>
    </source>
</reference>
<sequence>MNLLNYLADRMRVISRELVDAGAHKNVDAKTVWGWLLFQLGFAMLSGPEESKIWPID</sequence>
<accession>A0A6J5FBP3</accession>
<dbReference type="AlphaFoldDB" id="A0A6J5FBP3"/>
<evidence type="ECO:0000313" key="1">
    <source>
        <dbReference type="EMBL" id="CAB3774635.1"/>
    </source>
</evidence>
<dbReference type="RefSeq" id="WP_175233165.1">
    <property type="nucleotide sequence ID" value="NZ_CADIKH010000142.1"/>
</dbReference>
<dbReference type="Proteomes" id="UP000494363">
    <property type="component" value="Unassembled WGS sequence"/>
</dbReference>
<gene>
    <name evidence="1" type="ORF">LMG29542_08013</name>
</gene>